<evidence type="ECO:0000256" key="2">
    <source>
        <dbReference type="SAM" id="SignalP"/>
    </source>
</evidence>
<sequence length="214" mass="21446">MMTRERMLHTCALAGTSTLLAVLALTGCTAAETEPTPQATASAPSALPSDSASASATPSTMADDDPACLLGAWTMDQQALTDFYDQIGAISSEAGMTFTPDGSAGLEITADTFTWTPDLTLAIDAAGTPMSVEVGGSMSGDYTATPGHLTTGTTSVNDLVIVADAAGKAIDAGAIAEQIAGAPLTDATFTCTDETLVLETAVADGTAIATLSRD</sequence>
<evidence type="ECO:0000256" key="1">
    <source>
        <dbReference type="SAM" id="MobiDB-lite"/>
    </source>
</evidence>
<organism evidence="3 4">
    <name type="scientific">Microbacterium fluvii</name>
    <dbReference type="NCBI Taxonomy" id="415215"/>
    <lineage>
        <taxon>Bacteria</taxon>
        <taxon>Bacillati</taxon>
        <taxon>Actinomycetota</taxon>
        <taxon>Actinomycetes</taxon>
        <taxon>Micrococcales</taxon>
        <taxon>Microbacteriaceae</taxon>
        <taxon>Microbacterium</taxon>
    </lineage>
</organism>
<keyword evidence="2" id="KW-0732">Signal</keyword>
<feature type="signal peptide" evidence="2">
    <location>
        <begin position="1"/>
        <end position="30"/>
    </location>
</feature>
<feature type="chain" id="PRO_5045142795" description="Lipoprotein" evidence="2">
    <location>
        <begin position="31"/>
        <end position="214"/>
    </location>
</feature>
<reference evidence="4" key="1">
    <citation type="journal article" date="2019" name="Int. J. Syst. Evol. Microbiol.">
        <title>The Global Catalogue of Microorganisms (GCM) 10K type strain sequencing project: providing services to taxonomists for standard genome sequencing and annotation.</title>
        <authorList>
            <consortium name="The Broad Institute Genomics Platform"/>
            <consortium name="The Broad Institute Genome Sequencing Center for Infectious Disease"/>
            <person name="Wu L."/>
            <person name="Ma J."/>
        </authorList>
    </citation>
    <scope>NUCLEOTIDE SEQUENCE [LARGE SCALE GENOMIC DNA]</scope>
    <source>
        <strain evidence="4">CGMCC 1.15772</strain>
    </source>
</reference>
<dbReference type="EMBL" id="JBHTBE010000002">
    <property type="protein sequence ID" value="MFC7269393.1"/>
    <property type="molecule type" value="Genomic_DNA"/>
</dbReference>
<gene>
    <name evidence="3" type="ORF">ACFQRL_10505</name>
</gene>
<comment type="caution">
    <text evidence="3">The sequence shown here is derived from an EMBL/GenBank/DDBJ whole genome shotgun (WGS) entry which is preliminary data.</text>
</comment>
<dbReference type="PROSITE" id="PS51257">
    <property type="entry name" value="PROKAR_LIPOPROTEIN"/>
    <property type="match status" value="1"/>
</dbReference>
<evidence type="ECO:0008006" key="5">
    <source>
        <dbReference type="Google" id="ProtNLM"/>
    </source>
</evidence>
<keyword evidence="4" id="KW-1185">Reference proteome</keyword>
<feature type="region of interest" description="Disordered" evidence="1">
    <location>
        <begin position="35"/>
        <end position="60"/>
    </location>
</feature>
<evidence type="ECO:0000313" key="3">
    <source>
        <dbReference type="EMBL" id="MFC7269393.1"/>
    </source>
</evidence>
<evidence type="ECO:0000313" key="4">
    <source>
        <dbReference type="Proteomes" id="UP001596507"/>
    </source>
</evidence>
<dbReference type="Proteomes" id="UP001596507">
    <property type="component" value="Unassembled WGS sequence"/>
</dbReference>
<accession>A0ABW2HE39</accession>
<name>A0ABW2HE39_9MICO</name>
<proteinExistence type="predicted"/>
<dbReference type="RefSeq" id="WP_262874311.1">
    <property type="nucleotide sequence ID" value="NZ_BAABKW010000004.1"/>
</dbReference>
<protein>
    <recommendedName>
        <fullName evidence="5">Lipoprotein</fullName>
    </recommendedName>
</protein>